<gene>
    <name evidence="1" type="ORF">XSR1_230046</name>
</gene>
<reference evidence="1" key="1">
    <citation type="submission" date="2013-11" db="EMBL/GenBank/DDBJ databases">
        <title>Draft genome sequence and annotation of the entomopathogenic bacteria, Xenorhabdus cabanillasi strain JM26 and Xenorhabdus szentirmai strain DSM 16338.</title>
        <authorList>
            <person name="Gualtieri M."/>
            <person name="Ogier J.C."/>
            <person name="Pages S."/>
            <person name="Givaudan A."/>
            <person name="Gaudriault S."/>
        </authorList>
    </citation>
    <scope>NUCLEOTIDE SEQUENCE [LARGE SCALE GENOMIC DNA]</scope>
    <source>
        <strain evidence="1">DSM 16338</strain>
    </source>
</reference>
<sequence>MIKVTLLCFSGMPNYEWSYPHEYFRISNMLKLFRTCSAGLSHKSPYGKLGFSGLGVQLSSEEKYLGDQLNIPDHFYLCSDTSGAVDLEKNKEVALYLLNDFIQDPDLRAEVIKEMKNMHQDKLNEDSSPIQNNHSAII</sequence>
<keyword evidence="2" id="KW-1185">Reference proteome</keyword>
<proteinExistence type="predicted"/>
<organism evidence="1 2">
    <name type="scientific">Xenorhabdus szentirmaii DSM 16338</name>
    <dbReference type="NCBI Taxonomy" id="1427518"/>
    <lineage>
        <taxon>Bacteria</taxon>
        <taxon>Pseudomonadati</taxon>
        <taxon>Pseudomonadota</taxon>
        <taxon>Gammaproteobacteria</taxon>
        <taxon>Enterobacterales</taxon>
        <taxon>Morganellaceae</taxon>
        <taxon>Xenorhabdus</taxon>
    </lineage>
</organism>
<dbReference type="Proteomes" id="UP000019202">
    <property type="component" value="Unassembled WGS sequence"/>
</dbReference>
<protein>
    <submittedName>
        <fullName evidence="1">Uncharacterized protein</fullName>
    </submittedName>
</protein>
<evidence type="ECO:0000313" key="1">
    <source>
        <dbReference type="EMBL" id="CDL82738.1"/>
    </source>
</evidence>
<dbReference type="EMBL" id="CBXF010000081">
    <property type="protein sequence ID" value="CDL82738.1"/>
    <property type="molecule type" value="Genomic_DNA"/>
</dbReference>
<name>W1IY28_9GAMM</name>
<accession>W1IY28</accession>
<dbReference type="AlphaFoldDB" id="W1IY28"/>
<comment type="caution">
    <text evidence="1">The sequence shown here is derived from an EMBL/GenBank/DDBJ whole genome shotgun (WGS) entry which is preliminary data.</text>
</comment>
<evidence type="ECO:0000313" key="2">
    <source>
        <dbReference type="Proteomes" id="UP000019202"/>
    </source>
</evidence>